<dbReference type="InterPro" id="IPR058625">
    <property type="entry name" value="MdtA-like_BSH"/>
</dbReference>
<dbReference type="Pfam" id="PF25917">
    <property type="entry name" value="BSH_RND"/>
    <property type="match status" value="1"/>
</dbReference>
<keyword evidence="3" id="KW-0175">Coiled coil</keyword>
<evidence type="ECO:0000259" key="7">
    <source>
        <dbReference type="Pfam" id="PF25917"/>
    </source>
</evidence>
<dbReference type="PANTHER" id="PTHR30158">
    <property type="entry name" value="ACRA/E-RELATED COMPONENT OF DRUG EFFLUX TRANSPORTER"/>
    <property type="match status" value="1"/>
</dbReference>
<dbReference type="SUPFAM" id="SSF111369">
    <property type="entry name" value="HlyD-like secretion proteins"/>
    <property type="match status" value="1"/>
</dbReference>
<name>A0A1E2VCX7_9GAMM</name>
<dbReference type="InterPro" id="IPR058624">
    <property type="entry name" value="MdtA-like_HH"/>
</dbReference>
<feature type="domain" description="Multidrug resistance protein MdtA-like alpha-helical hairpin" evidence="6">
    <location>
        <begin position="109"/>
        <end position="176"/>
    </location>
</feature>
<dbReference type="Pfam" id="PF25944">
    <property type="entry name" value="Beta-barrel_RND"/>
    <property type="match status" value="1"/>
</dbReference>
<evidence type="ECO:0000256" key="1">
    <source>
        <dbReference type="ARBA" id="ARBA00004519"/>
    </source>
</evidence>
<proteinExistence type="inferred from homology"/>
<reference evidence="10 11" key="1">
    <citation type="submission" date="2016-08" db="EMBL/GenBank/DDBJ databases">
        <authorList>
            <person name="Seilhamer J.J."/>
        </authorList>
    </citation>
    <scope>NUCLEOTIDE SEQUENCE [LARGE SCALE GENOMIC DNA]</scope>
    <source>
        <strain evidence="10 11">PH27A</strain>
    </source>
</reference>
<evidence type="ECO:0000313" key="11">
    <source>
        <dbReference type="Proteomes" id="UP000094291"/>
    </source>
</evidence>
<dbReference type="STRING" id="197479.BFW38_16355"/>
<dbReference type="GO" id="GO:0005886">
    <property type="term" value="C:plasma membrane"/>
    <property type="evidence" value="ECO:0007669"/>
    <property type="project" value="TreeGrafter"/>
</dbReference>
<evidence type="ECO:0000259" key="9">
    <source>
        <dbReference type="Pfam" id="PF25967"/>
    </source>
</evidence>
<dbReference type="PROSITE" id="PS51257">
    <property type="entry name" value="PROKAR_LIPOPROTEIN"/>
    <property type="match status" value="1"/>
</dbReference>
<feature type="domain" description="Multidrug resistance protein MdtA-like C-terminal permuted SH3" evidence="9">
    <location>
        <begin position="300"/>
        <end position="357"/>
    </location>
</feature>
<evidence type="ECO:0000256" key="2">
    <source>
        <dbReference type="ARBA" id="ARBA00009477"/>
    </source>
</evidence>
<dbReference type="GO" id="GO:0030313">
    <property type="term" value="C:cell envelope"/>
    <property type="evidence" value="ECO:0007669"/>
    <property type="project" value="UniProtKB-SubCell"/>
</dbReference>
<feature type="signal peptide" evidence="5">
    <location>
        <begin position="1"/>
        <end position="22"/>
    </location>
</feature>
<dbReference type="Gene3D" id="2.40.50.100">
    <property type="match status" value="1"/>
</dbReference>
<feature type="region of interest" description="Disordered" evidence="4">
    <location>
        <begin position="365"/>
        <end position="400"/>
    </location>
</feature>
<feature type="coiled-coil region" evidence="3">
    <location>
        <begin position="114"/>
        <end position="165"/>
    </location>
</feature>
<accession>A0A1E2VCX7</accession>
<dbReference type="InterPro" id="IPR006143">
    <property type="entry name" value="RND_pump_MFP"/>
</dbReference>
<feature type="domain" description="Multidrug resistance protein MdtA-like beta-barrel" evidence="8">
    <location>
        <begin position="211"/>
        <end position="294"/>
    </location>
</feature>
<keyword evidence="11" id="KW-1185">Reference proteome</keyword>
<dbReference type="EMBL" id="MDTQ01000001">
    <property type="protein sequence ID" value="ODC04870.1"/>
    <property type="molecule type" value="Genomic_DNA"/>
</dbReference>
<evidence type="ECO:0000256" key="5">
    <source>
        <dbReference type="SAM" id="SignalP"/>
    </source>
</evidence>
<comment type="similarity">
    <text evidence="2">Belongs to the membrane fusion protein (MFP) (TC 8.A.1) family.</text>
</comment>
<sequence>MMCRITPLIMSALLVATLSACSGDDGAQNTQAQKSEAPPRPMPVMTIQKKDIPLNRTYASKLRSDEEVTLVSRVVGTLEARHFEPGDIVAKGQLLYSIEPDRYQATVHEREADIESAKAELYRAQRDAERFKRLLSQNSVSRQDYDQAEADRRTAAAKVSQAEAALASAQLDLEYASVTAPVGGRISLSEVNLGNLVNSGDELATITPLNPLEVRFQLPQKDAFELRHQLGNDQAVSEIKTRLNSRDSQRHLDGHLKFLGSRVNEGTSTVQASAIFDNPEATFLPGQFVRVSVQNLKRFNVIAVPEDAITQGLMGPQVYVLDDENKARARTVQLGDLAGHQQIIVEGLKEGDRVLAGDIAAIEPGTTIEPQAYTPKSDTSKAESQDSSAQPNKAKQAGDA</sequence>
<organism evidence="10 11">
    <name type="scientific">Terasakiispira papahanaumokuakeensis</name>
    <dbReference type="NCBI Taxonomy" id="197479"/>
    <lineage>
        <taxon>Bacteria</taxon>
        <taxon>Pseudomonadati</taxon>
        <taxon>Pseudomonadota</taxon>
        <taxon>Gammaproteobacteria</taxon>
        <taxon>Oceanospirillales</taxon>
        <taxon>Terasakiispira</taxon>
    </lineage>
</organism>
<dbReference type="Gene3D" id="2.40.30.170">
    <property type="match status" value="1"/>
</dbReference>
<comment type="caution">
    <text evidence="10">The sequence shown here is derived from an EMBL/GenBank/DDBJ whole genome shotgun (WGS) entry which is preliminary data.</text>
</comment>
<feature type="domain" description="Multidrug resistance protein MdtA-like barrel-sandwich hybrid" evidence="7">
    <location>
        <begin position="67"/>
        <end position="207"/>
    </location>
</feature>
<dbReference type="GO" id="GO:0046677">
    <property type="term" value="P:response to antibiotic"/>
    <property type="evidence" value="ECO:0007669"/>
    <property type="project" value="TreeGrafter"/>
</dbReference>
<gene>
    <name evidence="10" type="ORF">BFW38_16355</name>
</gene>
<dbReference type="Pfam" id="PF25876">
    <property type="entry name" value="HH_MFP_RND"/>
    <property type="match status" value="1"/>
</dbReference>
<dbReference type="Gene3D" id="2.40.420.20">
    <property type="match status" value="1"/>
</dbReference>
<dbReference type="InterPro" id="IPR058626">
    <property type="entry name" value="MdtA-like_b-barrel"/>
</dbReference>
<dbReference type="GO" id="GO:0022857">
    <property type="term" value="F:transmembrane transporter activity"/>
    <property type="evidence" value="ECO:0007669"/>
    <property type="project" value="InterPro"/>
</dbReference>
<evidence type="ECO:0000256" key="4">
    <source>
        <dbReference type="SAM" id="MobiDB-lite"/>
    </source>
</evidence>
<evidence type="ECO:0000259" key="8">
    <source>
        <dbReference type="Pfam" id="PF25944"/>
    </source>
</evidence>
<dbReference type="InterPro" id="IPR058627">
    <property type="entry name" value="MdtA-like_C"/>
</dbReference>
<keyword evidence="5" id="KW-0732">Signal</keyword>
<evidence type="ECO:0000256" key="3">
    <source>
        <dbReference type="SAM" id="Coils"/>
    </source>
</evidence>
<dbReference type="NCBIfam" id="TIGR01730">
    <property type="entry name" value="RND_mfp"/>
    <property type="match status" value="1"/>
</dbReference>
<protein>
    <submittedName>
        <fullName evidence="10">Efflux transporter periplasmic adaptor subunit</fullName>
    </submittedName>
</protein>
<evidence type="ECO:0000313" key="10">
    <source>
        <dbReference type="EMBL" id="ODC04870.1"/>
    </source>
</evidence>
<dbReference type="Pfam" id="PF25967">
    <property type="entry name" value="RND-MFP_C"/>
    <property type="match status" value="1"/>
</dbReference>
<dbReference type="Gene3D" id="1.10.287.470">
    <property type="entry name" value="Helix hairpin bin"/>
    <property type="match status" value="1"/>
</dbReference>
<comment type="subcellular location">
    <subcellularLocation>
        <location evidence="1">Cell inner membrane</location>
        <topology evidence="1">Lipid-anchor</topology>
    </subcellularLocation>
</comment>
<dbReference type="Proteomes" id="UP000094291">
    <property type="component" value="Unassembled WGS sequence"/>
</dbReference>
<dbReference type="AlphaFoldDB" id="A0A1E2VCX7"/>
<dbReference type="RefSeq" id="WP_068999854.1">
    <property type="nucleotide sequence ID" value="NZ_MDTQ01000001.1"/>
</dbReference>
<feature type="chain" id="PRO_5009119708" evidence="5">
    <location>
        <begin position="23"/>
        <end position="400"/>
    </location>
</feature>
<evidence type="ECO:0000259" key="6">
    <source>
        <dbReference type="Pfam" id="PF25876"/>
    </source>
</evidence>